<dbReference type="SUPFAM" id="SSF140931">
    <property type="entry name" value="Fic-like"/>
    <property type="match status" value="1"/>
</dbReference>
<organism evidence="4 5">
    <name type="scientific">Candidatus Yanofskybacteria bacterium RIFCSPHIGHO2_01_FULL_44_17</name>
    <dbReference type="NCBI Taxonomy" id="1802668"/>
    <lineage>
        <taxon>Bacteria</taxon>
        <taxon>Candidatus Yanofskyibacteriota</taxon>
    </lineage>
</organism>
<dbReference type="PANTHER" id="PTHR13504">
    <property type="entry name" value="FIDO DOMAIN-CONTAINING PROTEIN DDB_G0283145"/>
    <property type="match status" value="1"/>
</dbReference>
<dbReference type="PROSITE" id="PS51459">
    <property type="entry name" value="FIDO"/>
    <property type="match status" value="1"/>
</dbReference>
<dbReference type="STRING" id="1802668.A2831_01135"/>
<keyword evidence="2" id="KW-0547">Nucleotide-binding</keyword>
<feature type="active site" evidence="1">
    <location>
        <position position="160"/>
    </location>
</feature>
<accession>A0A1F8EVD0</accession>
<feature type="binding site" evidence="2">
    <location>
        <position position="206"/>
    </location>
    <ligand>
        <name>ATP</name>
        <dbReference type="ChEBI" id="CHEBI:30616"/>
    </ligand>
</feature>
<protein>
    <recommendedName>
        <fullName evidence="3">Fido domain-containing protein</fullName>
    </recommendedName>
</protein>
<evidence type="ECO:0000313" key="4">
    <source>
        <dbReference type="EMBL" id="OGN04290.1"/>
    </source>
</evidence>
<evidence type="ECO:0000259" key="3">
    <source>
        <dbReference type="PROSITE" id="PS51459"/>
    </source>
</evidence>
<dbReference type="EMBL" id="MGJI01000022">
    <property type="protein sequence ID" value="OGN04290.1"/>
    <property type="molecule type" value="Genomic_DNA"/>
</dbReference>
<dbReference type="InterPro" id="IPR040198">
    <property type="entry name" value="Fido_containing"/>
</dbReference>
<keyword evidence="2" id="KW-0067">ATP-binding</keyword>
<proteinExistence type="predicted"/>
<feature type="binding site" evidence="2">
    <location>
        <begin position="164"/>
        <end position="171"/>
    </location>
    <ligand>
        <name>ATP</name>
        <dbReference type="ChEBI" id="CHEBI:30616"/>
    </ligand>
</feature>
<dbReference type="AlphaFoldDB" id="A0A1F8EVD0"/>
<evidence type="ECO:0000256" key="1">
    <source>
        <dbReference type="PIRSR" id="PIRSR640198-1"/>
    </source>
</evidence>
<dbReference type="InterPro" id="IPR036597">
    <property type="entry name" value="Fido-like_dom_sf"/>
</dbReference>
<feature type="domain" description="Fido" evidence="3">
    <location>
        <begin position="66"/>
        <end position="216"/>
    </location>
</feature>
<dbReference type="Pfam" id="PF02661">
    <property type="entry name" value="Fic"/>
    <property type="match status" value="1"/>
</dbReference>
<dbReference type="Gene3D" id="1.10.3290.10">
    <property type="entry name" value="Fido-like domain"/>
    <property type="match status" value="1"/>
</dbReference>
<name>A0A1F8EVD0_9BACT</name>
<comment type="caution">
    <text evidence="4">The sequence shown here is derived from an EMBL/GenBank/DDBJ whole genome shotgun (WGS) entry which is preliminary data.</text>
</comment>
<sequence length="226" mass="26219">MPEITASESAINLAEFICESDWIENIYDEPRVLIKQIESRKKDGHVGAMLMLEGLVRLSCNVPGYVTKEVICKIQGLITAEQQRKRNVPRLLPKHVGQYRDCWVGVKGGKYFFPDPEVVPALMNSLIDRIVWWQDNSRFQAWDQNVRAIARFHLDFEAVHPFADGNGRTGRALVYYLMRWAMLKPFIFTSMDKSELYYPCFIDPANVRPMEEYFFTKMGCPEIART</sequence>
<dbReference type="Proteomes" id="UP000177507">
    <property type="component" value="Unassembled WGS sequence"/>
</dbReference>
<gene>
    <name evidence="4" type="ORF">A2831_01135</name>
</gene>
<dbReference type="GO" id="GO:0005524">
    <property type="term" value="F:ATP binding"/>
    <property type="evidence" value="ECO:0007669"/>
    <property type="project" value="UniProtKB-KW"/>
</dbReference>
<dbReference type="InterPro" id="IPR003812">
    <property type="entry name" value="Fido"/>
</dbReference>
<evidence type="ECO:0000256" key="2">
    <source>
        <dbReference type="PIRSR" id="PIRSR640198-2"/>
    </source>
</evidence>
<reference evidence="4 5" key="1">
    <citation type="journal article" date="2016" name="Nat. Commun.">
        <title>Thousands of microbial genomes shed light on interconnected biogeochemical processes in an aquifer system.</title>
        <authorList>
            <person name="Anantharaman K."/>
            <person name="Brown C.T."/>
            <person name="Hug L.A."/>
            <person name="Sharon I."/>
            <person name="Castelle C.J."/>
            <person name="Probst A.J."/>
            <person name="Thomas B.C."/>
            <person name="Singh A."/>
            <person name="Wilkins M.J."/>
            <person name="Karaoz U."/>
            <person name="Brodie E.L."/>
            <person name="Williams K.H."/>
            <person name="Hubbard S.S."/>
            <person name="Banfield J.F."/>
        </authorList>
    </citation>
    <scope>NUCLEOTIDE SEQUENCE [LARGE SCALE GENOMIC DNA]</scope>
</reference>
<dbReference type="PANTHER" id="PTHR13504:SF38">
    <property type="entry name" value="FIDO DOMAIN-CONTAINING PROTEIN"/>
    <property type="match status" value="1"/>
</dbReference>
<evidence type="ECO:0000313" key="5">
    <source>
        <dbReference type="Proteomes" id="UP000177507"/>
    </source>
</evidence>